<accession>A0A1R4GJP5</accession>
<dbReference type="AlphaFoldDB" id="A0A1R4GJP5"/>
<feature type="domain" description="Aminoglycoside phosphotransferase" evidence="1">
    <location>
        <begin position="162"/>
        <end position="336"/>
    </location>
</feature>
<dbReference type="Pfam" id="PF01636">
    <property type="entry name" value="APH"/>
    <property type="match status" value="1"/>
</dbReference>
<organism evidence="2 3">
    <name type="scientific">Arthrobacter rhombi</name>
    <dbReference type="NCBI Taxonomy" id="71253"/>
    <lineage>
        <taxon>Bacteria</taxon>
        <taxon>Bacillati</taxon>
        <taxon>Actinomycetota</taxon>
        <taxon>Actinomycetes</taxon>
        <taxon>Micrococcales</taxon>
        <taxon>Micrococcaceae</taxon>
        <taxon>Arthrobacter</taxon>
    </lineage>
</organism>
<gene>
    <name evidence="2" type="ORF">FM101_10965</name>
</gene>
<name>A0A1R4GJP5_9MICC</name>
<dbReference type="Gene3D" id="3.90.1200.10">
    <property type="match status" value="1"/>
</dbReference>
<dbReference type="SUPFAM" id="SSF56112">
    <property type="entry name" value="Protein kinase-like (PK-like)"/>
    <property type="match status" value="1"/>
</dbReference>
<dbReference type="RefSeq" id="WP_086999502.1">
    <property type="nucleotide sequence ID" value="NZ_FUHW01000038.1"/>
</dbReference>
<dbReference type="EMBL" id="FUHW01000038">
    <property type="protein sequence ID" value="SJM68350.1"/>
    <property type="molecule type" value="Genomic_DNA"/>
</dbReference>
<reference evidence="2 3" key="1">
    <citation type="submission" date="2017-02" db="EMBL/GenBank/DDBJ databases">
        <authorList>
            <person name="Peterson S.W."/>
        </authorList>
    </citation>
    <scope>NUCLEOTIDE SEQUENCE [LARGE SCALE GENOMIC DNA]</scope>
    <source>
        <strain evidence="2 3">B Ar 00.02</strain>
    </source>
</reference>
<evidence type="ECO:0000313" key="3">
    <source>
        <dbReference type="Proteomes" id="UP000195913"/>
    </source>
</evidence>
<protein>
    <recommendedName>
        <fullName evidence="1">Aminoglycoside phosphotransferase domain-containing protein</fullName>
    </recommendedName>
</protein>
<sequence>MQPGWSDAEQAEALGRHAETLMAQIWADRFEARVVDTARQVQFQLRPGAGASGVYSLRRGTTEQFVGLSTEPLEATPGLRQSHLPAPQDTAEAKSPLRISSWLHPQDPRLPGLARAGVAAEAQRLWGQGDRLTGLRTMTYRPLRRAVFRADFSTPGPVVATRRLYLKVLRPGQAEPLALRHRLLADAGLPVADVISPVAHSVVATAGLPGEPLGAALRLDGAGGLEPATLVSLLDRLPAAVLELPRRPSWTDRLARYAHAAGCALPEDVQQIAALSRHLREVIDAQDPGPVVPVHGDFYEANVLMEGRTVSGLLDLDSVGPGHRVDDLACLLGHLGMIPALGGRNRQRESAIWSTLEVWGAEFSREVDARCLYARAAAVAVSLIAGARRPGMRTWDREARARLEVARRLAELAG</sequence>
<evidence type="ECO:0000259" key="1">
    <source>
        <dbReference type="Pfam" id="PF01636"/>
    </source>
</evidence>
<evidence type="ECO:0000313" key="2">
    <source>
        <dbReference type="EMBL" id="SJM68350.1"/>
    </source>
</evidence>
<proteinExistence type="predicted"/>
<dbReference type="Proteomes" id="UP000195913">
    <property type="component" value="Unassembled WGS sequence"/>
</dbReference>
<dbReference type="InterPro" id="IPR002575">
    <property type="entry name" value="Aminoglycoside_PTrfase"/>
</dbReference>
<dbReference type="InterPro" id="IPR011009">
    <property type="entry name" value="Kinase-like_dom_sf"/>
</dbReference>
<keyword evidence="3" id="KW-1185">Reference proteome</keyword>